<dbReference type="PANTHER" id="PTHR11963:SF23">
    <property type="entry name" value="CYTOSOL AMINOPEPTIDASE"/>
    <property type="match status" value="1"/>
</dbReference>
<dbReference type="NCBIfam" id="NF002077">
    <property type="entry name" value="PRK00913.2-4"/>
    <property type="match status" value="1"/>
</dbReference>
<keyword evidence="6 8" id="KW-0378">Hydrolase</keyword>
<dbReference type="Proteomes" id="UP000198854">
    <property type="component" value="Unassembled WGS sequence"/>
</dbReference>
<name>A0A1G8DL48_9VIBR</name>
<dbReference type="GO" id="GO:0030145">
    <property type="term" value="F:manganese ion binding"/>
    <property type="evidence" value="ECO:0007669"/>
    <property type="project" value="UniProtKB-UniRule"/>
</dbReference>
<dbReference type="Gene3D" id="3.40.630.10">
    <property type="entry name" value="Zn peptidases"/>
    <property type="match status" value="1"/>
</dbReference>
<dbReference type="GO" id="GO:0070006">
    <property type="term" value="F:metalloaminopeptidase activity"/>
    <property type="evidence" value="ECO:0007669"/>
    <property type="project" value="InterPro"/>
</dbReference>
<evidence type="ECO:0000313" key="11">
    <source>
        <dbReference type="Proteomes" id="UP000198854"/>
    </source>
</evidence>
<evidence type="ECO:0000313" key="10">
    <source>
        <dbReference type="EMBL" id="SDH58189.1"/>
    </source>
</evidence>
<dbReference type="HAMAP" id="MF_00181">
    <property type="entry name" value="Cytosol_peptidase_M17"/>
    <property type="match status" value="1"/>
</dbReference>
<dbReference type="InterPro" id="IPR043472">
    <property type="entry name" value="Macro_dom-like"/>
</dbReference>
<dbReference type="EC" id="3.4.11.1" evidence="8"/>
<feature type="active site" evidence="8">
    <location>
        <position position="263"/>
    </location>
</feature>
<dbReference type="CDD" id="cd00433">
    <property type="entry name" value="Peptidase_M17"/>
    <property type="match status" value="1"/>
</dbReference>
<dbReference type="InterPro" id="IPR011356">
    <property type="entry name" value="Leucine_aapep/pepB"/>
</dbReference>
<comment type="catalytic activity">
    <reaction evidence="2 8">
        <text>Release of an N-terminal amino acid, preferentially leucine, but not glutamic or aspartic acids.</text>
        <dbReference type="EC" id="3.4.11.10"/>
    </reaction>
</comment>
<dbReference type="Pfam" id="PF02789">
    <property type="entry name" value="Peptidase_M17_N"/>
    <property type="match status" value="1"/>
</dbReference>
<dbReference type="GO" id="GO:0006508">
    <property type="term" value="P:proteolysis"/>
    <property type="evidence" value="ECO:0007669"/>
    <property type="project" value="UniProtKB-KW"/>
</dbReference>
<evidence type="ECO:0000256" key="4">
    <source>
        <dbReference type="ARBA" id="ARBA00022438"/>
    </source>
</evidence>
<comment type="function">
    <text evidence="8">Presumably involved in the processing and regular turnover of intracellular proteins. Catalyzes the removal of unsubstituted N-terminal amino acids from various peptides.</text>
</comment>
<dbReference type="PRINTS" id="PR00481">
    <property type="entry name" value="LAMNOPPTDASE"/>
</dbReference>
<evidence type="ECO:0000256" key="6">
    <source>
        <dbReference type="ARBA" id="ARBA00022801"/>
    </source>
</evidence>
<dbReference type="OrthoDB" id="9809354at2"/>
<dbReference type="PROSITE" id="PS00631">
    <property type="entry name" value="CYTOSOL_AP"/>
    <property type="match status" value="1"/>
</dbReference>
<evidence type="ECO:0000256" key="2">
    <source>
        <dbReference type="ARBA" id="ARBA00000967"/>
    </source>
</evidence>
<dbReference type="EMBL" id="FNDD01000020">
    <property type="protein sequence ID" value="SDH58189.1"/>
    <property type="molecule type" value="Genomic_DNA"/>
</dbReference>
<feature type="active site" evidence="8">
    <location>
        <position position="337"/>
    </location>
</feature>
<evidence type="ECO:0000259" key="9">
    <source>
        <dbReference type="PROSITE" id="PS00631"/>
    </source>
</evidence>
<reference evidence="10 11" key="1">
    <citation type="submission" date="2016-10" db="EMBL/GenBank/DDBJ databases">
        <authorList>
            <person name="de Groot N.N."/>
        </authorList>
    </citation>
    <scope>NUCLEOTIDE SEQUENCE [LARGE SCALE GENOMIC DNA]</scope>
    <source>
        <strain evidence="10 11">CGMCC 1.10228</strain>
    </source>
</reference>
<dbReference type="Pfam" id="PF00883">
    <property type="entry name" value="Peptidase_M17"/>
    <property type="match status" value="1"/>
</dbReference>
<feature type="domain" description="Cytosol aminopeptidase" evidence="9">
    <location>
        <begin position="331"/>
        <end position="338"/>
    </location>
</feature>
<dbReference type="SUPFAM" id="SSF52949">
    <property type="entry name" value="Macro domain-like"/>
    <property type="match status" value="1"/>
</dbReference>
<evidence type="ECO:0000256" key="3">
    <source>
        <dbReference type="ARBA" id="ARBA00009528"/>
    </source>
</evidence>
<keyword evidence="8" id="KW-0963">Cytoplasm</keyword>
<dbReference type="GO" id="GO:0005737">
    <property type="term" value="C:cytoplasm"/>
    <property type="evidence" value="ECO:0007669"/>
    <property type="project" value="UniProtKB-SubCell"/>
</dbReference>
<comment type="subcellular location">
    <subcellularLocation>
        <location evidence="8">Cytoplasm</location>
    </subcellularLocation>
</comment>
<feature type="binding site" evidence="8">
    <location>
        <position position="256"/>
    </location>
    <ligand>
        <name>Mn(2+)</name>
        <dbReference type="ChEBI" id="CHEBI:29035"/>
        <label>1</label>
    </ligand>
</feature>
<dbReference type="AlphaFoldDB" id="A0A1G8DL48"/>
<dbReference type="PANTHER" id="PTHR11963">
    <property type="entry name" value="LEUCINE AMINOPEPTIDASE-RELATED"/>
    <property type="match status" value="1"/>
</dbReference>
<keyword evidence="5 8" id="KW-0645">Protease</keyword>
<feature type="binding site" evidence="8">
    <location>
        <position position="335"/>
    </location>
    <ligand>
        <name>Mn(2+)</name>
        <dbReference type="ChEBI" id="CHEBI:29035"/>
        <label>1</label>
    </ligand>
</feature>
<feature type="binding site" evidence="8">
    <location>
        <position position="333"/>
    </location>
    <ligand>
        <name>Mn(2+)</name>
        <dbReference type="ChEBI" id="CHEBI:29035"/>
        <label>1</label>
    </ligand>
</feature>
<accession>A0A1G8DL48</accession>
<dbReference type="InterPro" id="IPR008283">
    <property type="entry name" value="Peptidase_M17_N"/>
</dbReference>
<dbReference type="InterPro" id="IPR000819">
    <property type="entry name" value="Peptidase_M17_C"/>
</dbReference>
<dbReference type="EC" id="3.4.11.10" evidence="8"/>
<keyword evidence="8" id="KW-0479">Metal-binding</keyword>
<evidence type="ECO:0000256" key="7">
    <source>
        <dbReference type="ARBA" id="ARBA00023211"/>
    </source>
</evidence>
<keyword evidence="4 8" id="KW-0031">Aminopeptidase</keyword>
<feature type="binding site" evidence="8">
    <location>
        <position position="335"/>
    </location>
    <ligand>
        <name>Mn(2+)</name>
        <dbReference type="ChEBI" id="CHEBI:29035"/>
        <label>2</label>
    </ligand>
</feature>
<comment type="cofactor">
    <cofactor evidence="8">
        <name>Mn(2+)</name>
        <dbReference type="ChEBI" id="CHEBI:29035"/>
    </cofactor>
    <text evidence="8">Binds 2 manganese ions per subunit.</text>
</comment>
<dbReference type="STRING" id="861298.SAMN04488136_12042"/>
<feature type="binding site" evidence="8">
    <location>
        <position position="256"/>
    </location>
    <ligand>
        <name>Mn(2+)</name>
        <dbReference type="ChEBI" id="CHEBI:29035"/>
        <label>2</label>
    </ligand>
</feature>
<dbReference type="NCBIfam" id="NF002075">
    <property type="entry name" value="PRK00913.2-2"/>
    <property type="match status" value="1"/>
</dbReference>
<sequence length="488" mass="51805">MKVSFSELSLPQTGSLALCVGGDGSLCALGAQLDALTQGALTRAMKVEKFSGEAQSWLSIVAPAHTDLDRVILLGTGEASILDIENAGGVLAQKAESLALREVFVALADSEQAAHFAYGAQLGGYRFDKYRTLEALKARCVLETMTVATTDAEKALQAYMPLDASAVGIALTRDLVWEPANVLTTEAFAELCQTLTPYGLEVEVIDSKQMAALGMGAMLGVGQGSMYETLMVVIKHNGGAQGQSPIAFLGKGVVFDSGGLSLKPNSSMNTMKEDMGGAGTVAGLMVTLAKRQAKVNAIGVLGLVENMPSDKAQRPSDVVTTMSGQTVEVMNTDAEGRLVLCDLLTYTQRTFKPRAMFDLATLTGAIITALGDEMSGIFSNHDELAAQVTRAGELEGELVWKMPLGDSFKRLLKSEIADMRNNGTKLGVGGSSVAAQFLHNFIENDTPWVHLDIAGTAWRSDNLPTKPKGATGFGLRLLDRLVKEQFED</sequence>
<dbReference type="InterPro" id="IPR023042">
    <property type="entry name" value="Peptidase_M17_leu_NH2_pept"/>
</dbReference>
<feature type="binding site" evidence="8">
    <location>
        <position position="251"/>
    </location>
    <ligand>
        <name>Mn(2+)</name>
        <dbReference type="ChEBI" id="CHEBI:29035"/>
        <label>2</label>
    </ligand>
</feature>
<feature type="binding site" evidence="8">
    <location>
        <position position="274"/>
    </location>
    <ligand>
        <name>Mn(2+)</name>
        <dbReference type="ChEBI" id="CHEBI:29035"/>
        <label>2</label>
    </ligand>
</feature>
<comment type="catalytic activity">
    <reaction evidence="1 8">
        <text>Release of an N-terminal amino acid, Xaa-|-Yaa-, in which Xaa is preferably Leu, but may be other amino acids including Pro although not Arg or Lys, and Yaa may be Pro. Amino acid amides and methyl esters are also readily hydrolyzed, but rates on arylamides are exceedingly low.</text>
        <dbReference type="EC" id="3.4.11.1"/>
    </reaction>
</comment>
<evidence type="ECO:0000256" key="5">
    <source>
        <dbReference type="ARBA" id="ARBA00022670"/>
    </source>
</evidence>
<dbReference type="SUPFAM" id="SSF53187">
    <property type="entry name" value="Zn-dependent exopeptidases"/>
    <property type="match status" value="1"/>
</dbReference>
<evidence type="ECO:0000256" key="1">
    <source>
        <dbReference type="ARBA" id="ARBA00000135"/>
    </source>
</evidence>
<dbReference type="RefSeq" id="WP_093276050.1">
    <property type="nucleotide sequence ID" value="NZ_FNDD01000020.1"/>
</dbReference>
<comment type="similarity">
    <text evidence="3 8">Belongs to the peptidase M17 family.</text>
</comment>
<evidence type="ECO:0000256" key="8">
    <source>
        <dbReference type="HAMAP-Rule" id="MF_00181"/>
    </source>
</evidence>
<keyword evidence="11" id="KW-1185">Reference proteome</keyword>
<dbReference type="Gene3D" id="3.40.220.10">
    <property type="entry name" value="Leucine Aminopeptidase, subunit E, domain 1"/>
    <property type="match status" value="1"/>
</dbReference>
<organism evidence="10 11">
    <name type="scientific">Vibrio xiamenensis</name>
    <dbReference type="NCBI Taxonomy" id="861298"/>
    <lineage>
        <taxon>Bacteria</taxon>
        <taxon>Pseudomonadati</taxon>
        <taxon>Pseudomonadota</taxon>
        <taxon>Gammaproteobacteria</taxon>
        <taxon>Vibrionales</taxon>
        <taxon>Vibrionaceae</taxon>
        <taxon>Vibrio</taxon>
    </lineage>
</organism>
<keyword evidence="7 8" id="KW-0464">Manganese</keyword>
<gene>
    <name evidence="8" type="primary">pepA</name>
    <name evidence="10" type="ORF">SAMN04488136_12042</name>
</gene>
<proteinExistence type="inferred from homology"/>
<protein>
    <recommendedName>
        <fullName evidence="8">Probable cytosol aminopeptidase</fullName>
        <ecNumber evidence="8">3.4.11.1</ecNumber>
    </recommendedName>
    <alternativeName>
        <fullName evidence="8">Leucine aminopeptidase</fullName>
        <shortName evidence="8">LAP</shortName>
        <ecNumber evidence="8">3.4.11.10</ecNumber>
    </alternativeName>
    <alternativeName>
        <fullName evidence="8">Leucyl aminopeptidase</fullName>
    </alternativeName>
</protein>